<sequence length="190" mass="21223">MLIVGLTLPVLLMIGFMVASALPASGDPPKYSLVFSINDYRNNQSMPVSVNLVVKNGVLMAQYSKQKDGNNNYGAYWRKLYLFDAKTQRVRELEFGLPKTVDQITGTLEEPVEATKEIKLSTELKSPDGYELSDSYYHHGGLFNEVFFGWGRNSSGTTITNGSRNVKLSPDDGRTYFYNGQAQFIGWVTP</sequence>
<proteinExistence type="predicted"/>
<dbReference type="KEGG" id="cmav:ABHF33_13455"/>
<name>A0AAU7F8Q8_9NEIS</name>
<accession>A0AAU7F8Q8</accession>
<gene>
    <name evidence="1" type="ORF">ABHF33_13455</name>
</gene>
<dbReference type="AlphaFoldDB" id="A0AAU7F8Q8"/>
<protein>
    <submittedName>
        <fullName evidence="1">Uncharacterized protein</fullName>
    </submittedName>
</protein>
<reference evidence="1" key="1">
    <citation type="submission" date="2024-05" db="EMBL/GenBank/DDBJ databases">
        <authorList>
            <person name="Yang L."/>
            <person name="Pan L."/>
        </authorList>
    </citation>
    <scope>NUCLEOTIDE SEQUENCE</scope>
    <source>
        <strain evidence="1">FCG-7</strain>
    </source>
</reference>
<evidence type="ECO:0000313" key="1">
    <source>
        <dbReference type="EMBL" id="XBM00056.1"/>
    </source>
</evidence>
<organism evidence="1">
    <name type="scientific">Chitinibacter mangrovi</name>
    <dbReference type="NCBI Taxonomy" id="3153927"/>
    <lineage>
        <taxon>Bacteria</taxon>
        <taxon>Pseudomonadati</taxon>
        <taxon>Pseudomonadota</taxon>
        <taxon>Betaproteobacteria</taxon>
        <taxon>Neisseriales</taxon>
        <taxon>Chitinibacteraceae</taxon>
        <taxon>Chitinibacter</taxon>
    </lineage>
</organism>
<dbReference type="RefSeq" id="WP_348944423.1">
    <property type="nucleotide sequence ID" value="NZ_CP157355.1"/>
</dbReference>
<dbReference type="EMBL" id="CP157355">
    <property type="protein sequence ID" value="XBM00056.1"/>
    <property type="molecule type" value="Genomic_DNA"/>
</dbReference>